<accession>A0A9P7YWN8</accession>
<reference evidence="2" key="1">
    <citation type="journal article" date="2021" name="IMA Fungus">
        <title>Genomic characterization of three marine fungi, including Emericellopsis atlantica sp. nov. with signatures of a generalist lifestyle and marine biomass degradation.</title>
        <authorList>
            <person name="Hagestad O.C."/>
            <person name="Hou L."/>
            <person name="Andersen J.H."/>
            <person name="Hansen E.H."/>
            <person name="Altermark B."/>
            <person name="Li C."/>
            <person name="Kuhnert E."/>
            <person name="Cox R.J."/>
            <person name="Crous P.W."/>
            <person name="Spatafora J.W."/>
            <person name="Lail K."/>
            <person name="Amirebrahimi M."/>
            <person name="Lipzen A."/>
            <person name="Pangilinan J."/>
            <person name="Andreopoulos W."/>
            <person name="Hayes R.D."/>
            <person name="Ng V."/>
            <person name="Grigoriev I.V."/>
            <person name="Jackson S.A."/>
            <person name="Sutton T.D.S."/>
            <person name="Dobson A.D.W."/>
            <person name="Rama T."/>
        </authorList>
    </citation>
    <scope>NUCLEOTIDE SEQUENCE</scope>
    <source>
        <strain evidence="2">TRa3180A</strain>
    </source>
</reference>
<organism evidence="2 3">
    <name type="scientific">Calycina marina</name>
    <dbReference type="NCBI Taxonomy" id="1763456"/>
    <lineage>
        <taxon>Eukaryota</taxon>
        <taxon>Fungi</taxon>
        <taxon>Dikarya</taxon>
        <taxon>Ascomycota</taxon>
        <taxon>Pezizomycotina</taxon>
        <taxon>Leotiomycetes</taxon>
        <taxon>Helotiales</taxon>
        <taxon>Pezizellaceae</taxon>
        <taxon>Calycina</taxon>
    </lineage>
</organism>
<sequence>MHSLDGHLQQLCSVRANLLFLQMPLAILPVCLHVTYLIFYHRSVAQPGLIPGIACYTIRGAISLSLLGVDVLRHHHHSHGHTGRNTSRFPALDDLPSRCIFLLWYSLNLSQR</sequence>
<keyword evidence="1" id="KW-1133">Transmembrane helix</keyword>
<protein>
    <submittedName>
        <fullName evidence="2">Uncharacterized protein</fullName>
    </submittedName>
</protein>
<proteinExistence type="predicted"/>
<comment type="caution">
    <text evidence="2">The sequence shown here is derived from an EMBL/GenBank/DDBJ whole genome shotgun (WGS) entry which is preliminary data.</text>
</comment>
<evidence type="ECO:0000313" key="3">
    <source>
        <dbReference type="Proteomes" id="UP000887226"/>
    </source>
</evidence>
<feature type="transmembrane region" description="Helical" evidence="1">
    <location>
        <begin position="20"/>
        <end position="39"/>
    </location>
</feature>
<dbReference type="EMBL" id="MU254390">
    <property type="protein sequence ID" value="KAG9240620.1"/>
    <property type="molecule type" value="Genomic_DNA"/>
</dbReference>
<dbReference type="AlphaFoldDB" id="A0A9P7YWN8"/>
<evidence type="ECO:0000313" key="2">
    <source>
        <dbReference type="EMBL" id="KAG9240620.1"/>
    </source>
</evidence>
<keyword evidence="1" id="KW-0812">Transmembrane</keyword>
<gene>
    <name evidence="2" type="ORF">BJ878DRAFT_278442</name>
</gene>
<name>A0A9P7YWN8_9HELO</name>
<dbReference type="Proteomes" id="UP000887226">
    <property type="component" value="Unassembled WGS sequence"/>
</dbReference>
<evidence type="ECO:0000256" key="1">
    <source>
        <dbReference type="SAM" id="Phobius"/>
    </source>
</evidence>
<keyword evidence="1" id="KW-0472">Membrane</keyword>
<keyword evidence="3" id="KW-1185">Reference proteome</keyword>